<keyword evidence="2" id="KW-0808">Transferase</keyword>
<keyword evidence="3" id="KW-1185">Reference proteome</keyword>
<proteinExistence type="predicted"/>
<dbReference type="SUPFAM" id="SSF53756">
    <property type="entry name" value="UDP-Glycosyltransferase/glycogen phosphorylase"/>
    <property type="match status" value="1"/>
</dbReference>
<dbReference type="Pfam" id="PF13524">
    <property type="entry name" value="Glyco_trans_1_2"/>
    <property type="match status" value="1"/>
</dbReference>
<feature type="domain" description="Spore protein YkvP/CgeB glycosyl transferase-like" evidence="1">
    <location>
        <begin position="99"/>
        <end position="197"/>
    </location>
</feature>
<sequence>MGLLPFWKKKGAWREIHEYQSLSTPPFARTKDFTKKILNRKPDGRIFLNQLVHNQLGFRGEAPFIYRDMGVDDALFQKPSENPLYDIVYCGSIGGRVGLLDELKRLSELGFKVLMIGSVDNGVRQDFSGNKNIFFTGRVERKDLPELYRNCRAGLNYTPDIYPFNIQTSTKTLEYLASGLSIISNKYQWAEDFFLENNISVTWLDCIRNVKDLKINNSNHTSLSDEVSWSAILDKSRFYEFILNS</sequence>
<dbReference type="Gene3D" id="3.40.50.2000">
    <property type="entry name" value="Glycogen Phosphorylase B"/>
    <property type="match status" value="1"/>
</dbReference>
<protein>
    <submittedName>
        <fullName evidence="2">Glycosyl transferases group 1</fullName>
    </submittedName>
</protein>
<evidence type="ECO:0000313" key="3">
    <source>
        <dbReference type="Proteomes" id="UP001159257"/>
    </source>
</evidence>
<dbReference type="Proteomes" id="UP001159257">
    <property type="component" value="Unassembled WGS sequence"/>
</dbReference>
<dbReference type="EMBL" id="FXWV01000008">
    <property type="protein sequence ID" value="SMR74734.1"/>
    <property type="molecule type" value="Genomic_DNA"/>
</dbReference>
<dbReference type="GO" id="GO:0016740">
    <property type="term" value="F:transferase activity"/>
    <property type="evidence" value="ECO:0007669"/>
    <property type="project" value="UniProtKB-KW"/>
</dbReference>
<dbReference type="InterPro" id="IPR055259">
    <property type="entry name" value="YkvP/CgeB_Glyco_trans-like"/>
</dbReference>
<reference evidence="2 3" key="1">
    <citation type="submission" date="2017-05" db="EMBL/GenBank/DDBJ databases">
        <authorList>
            <person name="Varghese N."/>
            <person name="Submissions S."/>
        </authorList>
    </citation>
    <scope>NUCLEOTIDE SEQUENCE [LARGE SCALE GENOMIC DNA]</scope>
    <source>
        <strain evidence="2 3">CGMCC 1.7287</strain>
    </source>
</reference>
<organism evidence="2 3">
    <name type="scientific">Marinobacterium sediminicola</name>
    <dbReference type="NCBI Taxonomy" id="518898"/>
    <lineage>
        <taxon>Bacteria</taxon>
        <taxon>Pseudomonadati</taxon>
        <taxon>Pseudomonadota</taxon>
        <taxon>Gammaproteobacteria</taxon>
        <taxon>Oceanospirillales</taxon>
        <taxon>Oceanospirillaceae</taxon>
        <taxon>Marinobacterium</taxon>
    </lineage>
</organism>
<name>A0ABY1S0K1_9GAMM</name>
<comment type="caution">
    <text evidence="2">The sequence shown here is derived from an EMBL/GenBank/DDBJ whole genome shotgun (WGS) entry which is preliminary data.</text>
</comment>
<accession>A0ABY1S0K1</accession>
<gene>
    <name evidence="2" type="ORF">SAMN04487964_10831</name>
</gene>
<evidence type="ECO:0000259" key="1">
    <source>
        <dbReference type="Pfam" id="PF13524"/>
    </source>
</evidence>
<evidence type="ECO:0000313" key="2">
    <source>
        <dbReference type="EMBL" id="SMR74734.1"/>
    </source>
</evidence>